<sequence>MVCSSQRVLLFLIFFGLLAIQADKVCGLRGIHFVLKQREEGKGIVTRKAVEMKEMRTEQKPLPVNNKTDPNESSKRRIRRGSDPIHNRFTLLFYPKSTVFCFFLLATNVEALTAVAVNQNFQKSELAQRRIWRPFSISEVEALVQAVEEIGTGRWRDVKLRAFESADHRTYVNLK</sequence>
<evidence type="ECO:0000256" key="3">
    <source>
        <dbReference type="SAM" id="MobiDB-lite"/>
    </source>
</evidence>
<dbReference type="PANTHER" id="PTHR21717">
    <property type="entry name" value="TELOMERIC REPEAT BINDING PROTEIN"/>
    <property type="match status" value="1"/>
</dbReference>
<accession>A0A7J9DXT2</accession>
<evidence type="ECO:0000256" key="4">
    <source>
        <dbReference type="SAM" id="SignalP"/>
    </source>
</evidence>
<evidence type="ECO:0000256" key="1">
    <source>
        <dbReference type="ARBA" id="ARBA00004123"/>
    </source>
</evidence>
<keyword evidence="7" id="KW-1185">Reference proteome</keyword>
<feature type="non-terminal residue" evidence="6">
    <location>
        <position position="1"/>
    </location>
</feature>
<feature type="region of interest" description="Disordered" evidence="3">
    <location>
        <begin position="54"/>
        <end position="79"/>
    </location>
</feature>
<dbReference type="Gene3D" id="1.10.246.220">
    <property type="match status" value="1"/>
</dbReference>
<name>A0A7J9DXT2_9ROSI</name>
<dbReference type="CDD" id="cd11660">
    <property type="entry name" value="SANT_TRF"/>
    <property type="match status" value="1"/>
</dbReference>
<feature type="compositionally biased region" description="Basic and acidic residues" evidence="3">
    <location>
        <begin position="69"/>
        <end position="79"/>
    </location>
</feature>
<evidence type="ECO:0000259" key="5">
    <source>
        <dbReference type="PROSITE" id="PS51294"/>
    </source>
</evidence>
<evidence type="ECO:0000256" key="2">
    <source>
        <dbReference type="ARBA" id="ARBA00023242"/>
    </source>
</evidence>
<gene>
    <name evidence="6" type="ORF">Gotri_014760</name>
</gene>
<dbReference type="InterPro" id="IPR031105">
    <property type="entry name" value="TRP_plant"/>
</dbReference>
<proteinExistence type="predicted"/>
<comment type="subcellular location">
    <subcellularLocation>
        <location evidence="1">Nucleus</location>
    </subcellularLocation>
</comment>
<feature type="chain" id="PRO_5029443452" description="HTH myb-type domain-containing protein" evidence="4">
    <location>
        <begin position="23"/>
        <end position="175"/>
    </location>
</feature>
<dbReference type="InterPro" id="IPR017930">
    <property type="entry name" value="Myb_dom"/>
</dbReference>
<keyword evidence="2" id="KW-0539">Nucleus</keyword>
<protein>
    <recommendedName>
        <fullName evidence="5">HTH myb-type domain-containing protein</fullName>
    </recommendedName>
</protein>
<reference evidence="6 7" key="1">
    <citation type="journal article" date="2019" name="Genome Biol. Evol.">
        <title>Insights into the evolution of the New World diploid cottons (Gossypium, subgenus Houzingenia) based on genome sequencing.</title>
        <authorList>
            <person name="Grover C.E."/>
            <person name="Arick M.A. 2nd"/>
            <person name="Thrash A."/>
            <person name="Conover J.L."/>
            <person name="Sanders W.S."/>
            <person name="Peterson D.G."/>
            <person name="Frelichowski J.E."/>
            <person name="Scheffler J.A."/>
            <person name="Scheffler B.E."/>
            <person name="Wendel J.F."/>
        </authorList>
    </citation>
    <scope>NUCLEOTIDE SEQUENCE [LARGE SCALE GENOMIC DNA]</scope>
    <source>
        <strain evidence="6">8</strain>
        <tissue evidence="6">Leaf</tissue>
    </source>
</reference>
<dbReference type="PROSITE" id="PS51294">
    <property type="entry name" value="HTH_MYB"/>
    <property type="match status" value="1"/>
</dbReference>
<evidence type="ECO:0000313" key="7">
    <source>
        <dbReference type="Proteomes" id="UP000593568"/>
    </source>
</evidence>
<dbReference type="PANTHER" id="PTHR21717:SF73">
    <property type="entry name" value="TELOMERE-BINDING PROTEIN, PUTATIVE-RELATED"/>
    <property type="match status" value="1"/>
</dbReference>
<keyword evidence="4" id="KW-0732">Signal</keyword>
<feature type="domain" description="HTH myb-type" evidence="5">
    <location>
        <begin position="133"/>
        <end position="175"/>
    </location>
</feature>
<evidence type="ECO:0000313" key="6">
    <source>
        <dbReference type="EMBL" id="MBA0765592.1"/>
    </source>
</evidence>
<dbReference type="InterPro" id="IPR009057">
    <property type="entry name" value="Homeodomain-like_sf"/>
</dbReference>
<organism evidence="6 7">
    <name type="scientific">Gossypium trilobum</name>
    <dbReference type="NCBI Taxonomy" id="34281"/>
    <lineage>
        <taxon>Eukaryota</taxon>
        <taxon>Viridiplantae</taxon>
        <taxon>Streptophyta</taxon>
        <taxon>Embryophyta</taxon>
        <taxon>Tracheophyta</taxon>
        <taxon>Spermatophyta</taxon>
        <taxon>Magnoliopsida</taxon>
        <taxon>eudicotyledons</taxon>
        <taxon>Gunneridae</taxon>
        <taxon>Pentapetalae</taxon>
        <taxon>rosids</taxon>
        <taxon>malvids</taxon>
        <taxon>Malvales</taxon>
        <taxon>Malvaceae</taxon>
        <taxon>Malvoideae</taxon>
        <taxon>Gossypium</taxon>
    </lineage>
</organism>
<dbReference type="GO" id="GO:0005634">
    <property type="term" value="C:nucleus"/>
    <property type="evidence" value="ECO:0007669"/>
    <property type="project" value="UniProtKB-SubCell"/>
</dbReference>
<dbReference type="SUPFAM" id="SSF46689">
    <property type="entry name" value="Homeodomain-like"/>
    <property type="match status" value="1"/>
</dbReference>
<feature type="signal peptide" evidence="4">
    <location>
        <begin position="1"/>
        <end position="22"/>
    </location>
</feature>
<dbReference type="Proteomes" id="UP000593568">
    <property type="component" value="Unassembled WGS sequence"/>
</dbReference>
<dbReference type="AlphaFoldDB" id="A0A7J9DXT2"/>
<dbReference type="EMBL" id="JABEZW010000005">
    <property type="protein sequence ID" value="MBA0765592.1"/>
    <property type="molecule type" value="Genomic_DNA"/>
</dbReference>
<comment type="caution">
    <text evidence="6">The sequence shown here is derived from an EMBL/GenBank/DDBJ whole genome shotgun (WGS) entry which is preliminary data.</text>
</comment>